<accession>A0A9E7JWN8</accession>
<feature type="transmembrane region" description="Helical" evidence="2">
    <location>
        <begin position="195"/>
        <end position="214"/>
    </location>
</feature>
<keyword evidence="2" id="KW-1133">Transmembrane helix</keyword>
<name>A0A9E7JWN8_9LILI</name>
<evidence type="ECO:0000256" key="1">
    <source>
        <dbReference type="SAM" id="MobiDB-lite"/>
    </source>
</evidence>
<feature type="compositionally biased region" description="Basic residues" evidence="1">
    <location>
        <begin position="58"/>
        <end position="68"/>
    </location>
</feature>
<feature type="region of interest" description="Disordered" evidence="1">
    <location>
        <begin position="101"/>
        <end position="163"/>
    </location>
</feature>
<dbReference type="PANTHER" id="PTHR34379">
    <property type="entry name" value="OS07G0553800 PROTEIN"/>
    <property type="match status" value="1"/>
</dbReference>
<feature type="region of interest" description="Disordered" evidence="1">
    <location>
        <begin position="27"/>
        <end position="83"/>
    </location>
</feature>
<dbReference type="InterPro" id="IPR040411">
    <property type="entry name" value="At5g23160-like"/>
</dbReference>
<gene>
    <name evidence="3" type="ORF">MUK42_34127</name>
</gene>
<evidence type="ECO:0000313" key="3">
    <source>
        <dbReference type="EMBL" id="URD95159.1"/>
    </source>
</evidence>
<organism evidence="3 4">
    <name type="scientific">Musa troglodytarum</name>
    <name type="common">fe'i banana</name>
    <dbReference type="NCBI Taxonomy" id="320322"/>
    <lineage>
        <taxon>Eukaryota</taxon>
        <taxon>Viridiplantae</taxon>
        <taxon>Streptophyta</taxon>
        <taxon>Embryophyta</taxon>
        <taxon>Tracheophyta</taxon>
        <taxon>Spermatophyta</taxon>
        <taxon>Magnoliopsida</taxon>
        <taxon>Liliopsida</taxon>
        <taxon>Zingiberales</taxon>
        <taxon>Musaceae</taxon>
        <taxon>Musa</taxon>
    </lineage>
</organism>
<dbReference type="PANTHER" id="PTHR34379:SF6">
    <property type="entry name" value="PROTEIN 3F"/>
    <property type="match status" value="1"/>
</dbReference>
<dbReference type="OrthoDB" id="1886721at2759"/>
<feature type="transmembrane region" description="Helical" evidence="2">
    <location>
        <begin position="171"/>
        <end position="189"/>
    </location>
</feature>
<evidence type="ECO:0000256" key="2">
    <source>
        <dbReference type="SAM" id="Phobius"/>
    </source>
</evidence>
<keyword evidence="2" id="KW-0812">Transmembrane</keyword>
<reference evidence="3" key="1">
    <citation type="submission" date="2022-05" db="EMBL/GenBank/DDBJ databases">
        <title>The Musa troglodytarum L. genome provides insights into the mechanism of non-climacteric behaviour and enrichment of carotenoids.</title>
        <authorList>
            <person name="Wang J."/>
        </authorList>
    </citation>
    <scope>NUCLEOTIDE SEQUENCE</scope>
    <source>
        <tissue evidence="3">Leaf</tissue>
    </source>
</reference>
<dbReference type="AlphaFoldDB" id="A0A9E7JWN8"/>
<sequence>MSAEKNSTNKIRQGKKTSASCLACFASSADSDSGFPEESKPGAGSKRKLSSCFSWPRCRNKKKKKGKAAHLNAPTPPSTDLNAVERRSPLAQECNSGIQTKIEDQQQQQQQAEAEDDPKLHSRGQHVVTHTSPEIDARSQLAPQIGARSCRPTTSRFGRASPRGPVRSERLVLSVVGPWITVATLAVMVFSGRAAAIICLCSCFYLLPLYRWPVSANTWFKRNRHEIRRE</sequence>
<protein>
    <submittedName>
        <fullName evidence="3">Uncharacterized protein</fullName>
    </submittedName>
</protein>
<evidence type="ECO:0000313" key="4">
    <source>
        <dbReference type="Proteomes" id="UP001055439"/>
    </source>
</evidence>
<dbReference type="Proteomes" id="UP001055439">
    <property type="component" value="Chromosome 4"/>
</dbReference>
<proteinExistence type="predicted"/>
<keyword evidence="4" id="KW-1185">Reference proteome</keyword>
<keyword evidence="2" id="KW-0472">Membrane</keyword>
<dbReference type="EMBL" id="CP097506">
    <property type="protein sequence ID" value="URD95159.1"/>
    <property type="molecule type" value="Genomic_DNA"/>
</dbReference>